<feature type="domain" description="N,N-dimethylformamidase beta subunit-like C-terminal" evidence="1">
    <location>
        <begin position="76"/>
        <end position="535"/>
    </location>
</feature>
<accession>A0A090DCH3</accession>
<dbReference type="AlphaFoldDB" id="A0A090DCH3"/>
<organism evidence="2 3">
    <name type="scientific">Mesorhizobium plurifarium</name>
    <dbReference type="NCBI Taxonomy" id="69974"/>
    <lineage>
        <taxon>Bacteria</taxon>
        <taxon>Pseudomonadati</taxon>
        <taxon>Pseudomonadota</taxon>
        <taxon>Alphaproteobacteria</taxon>
        <taxon>Hyphomicrobiales</taxon>
        <taxon>Phyllobacteriaceae</taxon>
        <taxon>Mesorhizobium</taxon>
    </lineage>
</organism>
<proteinExistence type="predicted"/>
<sequence length="555" mass="62555">MSREDDFVPPELGPVNIRPRKAWAMSADEHWHSNPWYEAPRGDPALPEVYTYTDTMSYDPGDEVVFHSSTTAPQWTLEIYRDGYRPETVHKVENIAGVFAPTPGDAYRSGCGWPVSHRWRLPADLRSGFYRVVSTCARANGGKFVQHHFFVVRPTAATRRAKILMILPTGTWTAYNDFGGANHYFGVAGPGKDQPSPVLSLERPWTRGVVWLPPGAPRICADPLPEFGDAPRYPMKEWAYANGFGQYYAAAGWAQFDRHFVLWAEKEGYELDIITQTDLHYRPELLDAYPCVTIVGHDEYWTREMRLAIEAYVERGGRLARFGANFLWQIRLEDDGKRQICHKFNAINNDPVAGTDKAHLLSTAWEDKDVAWPGASTVGVNGLHGLYASWGGFAPHGQKGFTVYRPEHWVFARTGLHYADIFGDKERIFAYEVDGLDYTFRHGLPYPVPVDGQPETIEILAMAPAVLAEDEPDGEGFRYYVRGSDHEGLVKCVTGEVTPEGLARYKYGAGMMVHMTRGKGEVVTAATCEWVMGLKRGDRFTEQITRNVLDRFTDS</sequence>
<dbReference type="EMBL" id="CCMZ01000006">
    <property type="protein sequence ID" value="CDX13184.1"/>
    <property type="molecule type" value="Genomic_DNA"/>
</dbReference>
<evidence type="ECO:0000313" key="3">
    <source>
        <dbReference type="Proteomes" id="UP000045285"/>
    </source>
</evidence>
<name>A0A090DCH3_MESPL</name>
<keyword evidence="3" id="KW-1185">Reference proteome</keyword>
<dbReference type="InterPro" id="IPR046540">
    <property type="entry name" value="DMFA2_C"/>
</dbReference>
<evidence type="ECO:0000313" key="2">
    <source>
        <dbReference type="EMBL" id="CDX13184.1"/>
    </source>
</evidence>
<dbReference type="Proteomes" id="UP000045285">
    <property type="component" value="Unassembled WGS sequence"/>
</dbReference>
<evidence type="ECO:0000259" key="1">
    <source>
        <dbReference type="Pfam" id="PF20254"/>
    </source>
</evidence>
<gene>
    <name evidence="2" type="ORF">MPL3356_140085</name>
</gene>
<dbReference type="Pfam" id="PF20254">
    <property type="entry name" value="DMFA2_C"/>
    <property type="match status" value="1"/>
</dbReference>
<dbReference type="STRING" id="69974.MPLDJ20_150213"/>
<reference evidence="3" key="1">
    <citation type="submission" date="2014-08" db="EMBL/GenBank/DDBJ databases">
        <authorList>
            <person name="Moulin L."/>
        </authorList>
    </citation>
    <scope>NUCLEOTIDE SEQUENCE [LARGE SCALE GENOMIC DNA]</scope>
</reference>
<protein>
    <recommendedName>
        <fullName evidence="1">N,N-dimethylformamidase beta subunit-like C-terminal domain-containing protein</fullName>
    </recommendedName>
</protein>